<keyword evidence="3" id="KW-0551">Lipid droplet</keyword>
<accession>A0A9P4KCW3</accession>
<dbReference type="PANTHER" id="PTHR13390">
    <property type="entry name" value="LIPASE"/>
    <property type="match status" value="1"/>
</dbReference>
<evidence type="ECO:0000256" key="4">
    <source>
        <dbReference type="ARBA" id="ARBA00022801"/>
    </source>
</evidence>
<dbReference type="Pfam" id="PF10230">
    <property type="entry name" value="LIDHydrolase"/>
    <property type="match status" value="1"/>
</dbReference>
<dbReference type="GO" id="GO:0016298">
    <property type="term" value="F:lipase activity"/>
    <property type="evidence" value="ECO:0007669"/>
    <property type="project" value="InterPro"/>
</dbReference>
<dbReference type="GO" id="GO:0005811">
    <property type="term" value="C:lipid droplet"/>
    <property type="evidence" value="ECO:0007669"/>
    <property type="project" value="UniProtKB-SubCell"/>
</dbReference>
<reference evidence="6" key="1">
    <citation type="journal article" date="2020" name="Stud. Mycol.">
        <title>101 Dothideomycetes genomes: A test case for predicting lifestyles and emergence of pathogens.</title>
        <authorList>
            <person name="Haridas S."/>
            <person name="Albert R."/>
            <person name="Binder M."/>
            <person name="Bloem J."/>
            <person name="LaButti K."/>
            <person name="Salamov A."/>
            <person name="Andreopoulos B."/>
            <person name="Baker S."/>
            <person name="Barry K."/>
            <person name="Bills G."/>
            <person name="Bluhm B."/>
            <person name="Cannon C."/>
            <person name="Castanera R."/>
            <person name="Culley D."/>
            <person name="Daum C."/>
            <person name="Ezra D."/>
            <person name="Gonzalez J."/>
            <person name="Henrissat B."/>
            <person name="Kuo A."/>
            <person name="Liang C."/>
            <person name="Lipzen A."/>
            <person name="Lutzoni F."/>
            <person name="Magnuson J."/>
            <person name="Mondo S."/>
            <person name="Nolan M."/>
            <person name="Ohm R."/>
            <person name="Pangilinan J."/>
            <person name="Park H.-J."/>
            <person name="Ramirez L."/>
            <person name="Alfaro M."/>
            <person name="Sun H."/>
            <person name="Tritt A."/>
            <person name="Yoshinaga Y."/>
            <person name="Zwiers L.-H."/>
            <person name="Turgeon B."/>
            <person name="Goodwin S."/>
            <person name="Spatafora J."/>
            <person name="Crous P."/>
            <person name="Grigoriev I."/>
        </authorList>
    </citation>
    <scope>NUCLEOTIDE SEQUENCE [LARGE SCALE GENOMIC DNA]</scope>
    <source>
        <strain evidence="6">CBS 304.66</strain>
    </source>
</reference>
<evidence type="ECO:0008006" key="7">
    <source>
        <dbReference type="Google" id="ProtNLM"/>
    </source>
</evidence>
<organism evidence="5 6">
    <name type="scientific">Lojkania enalia</name>
    <dbReference type="NCBI Taxonomy" id="147567"/>
    <lineage>
        <taxon>Eukaryota</taxon>
        <taxon>Fungi</taxon>
        <taxon>Dikarya</taxon>
        <taxon>Ascomycota</taxon>
        <taxon>Pezizomycotina</taxon>
        <taxon>Dothideomycetes</taxon>
        <taxon>Pleosporomycetidae</taxon>
        <taxon>Pleosporales</taxon>
        <taxon>Pleosporales incertae sedis</taxon>
        <taxon>Lojkania</taxon>
    </lineage>
</organism>
<gene>
    <name evidence="5" type="ORF">CC78DRAFT_493357</name>
</gene>
<sequence length="358" mass="40118">MPFAPLAPTIHFENLNAPDTPTGKRTYIIYYIPGNPGLIEYYRIFLTHLYGLLTSNLESSGRKRGRDVEVLIHGRSLAGFETSGIDDGVVNDGIGPPYDVEHQIVRSENAVKDVAKRARKGGRYDVRIILMGHSLGTYVSMEVLRRLRTASAKDRNGEGDGVRVIGAVCLFTTIMNLKGSPSGRKVSWLISLPHFSLIASLFVKTLTLFMPTNILSLLICLLMDFPRNSSHITASFIKSPYGVRQALHMAHDEMQTITTDKWDDEIWGAAHPPLHPHPRPVLRFLFAASDHWVANETRDELIKARGMNGNEDEPWKPKMEVDEKEGWPHGFCIKHSIPVAERVRGYIEDIIEADLANS</sequence>
<dbReference type="AlphaFoldDB" id="A0A9P4KCW3"/>
<dbReference type="OrthoDB" id="448051at2759"/>
<protein>
    <recommendedName>
        <fullName evidence="7">Lipid droplet-associated hydrolase</fullName>
    </recommendedName>
</protein>
<dbReference type="PANTHER" id="PTHR13390:SF0">
    <property type="entry name" value="LIPID DROPLET-ASSOCIATED HYDROLASE"/>
    <property type="match status" value="1"/>
</dbReference>
<dbReference type="Proteomes" id="UP000800093">
    <property type="component" value="Unassembled WGS sequence"/>
</dbReference>
<evidence type="ECO:0000256" key="3">
    <source>
        <dbReference type="ARBA" id="ARBA00022677"/>
    </source>
</evidence>
<proteinExistence type="inferred from homology"/>
<comment type="subcellular location">
    <subcellularLocation>
        <location evidence="1">Lipid droplet</location>
    </subcellularLocation>
</comment>
<evidence type="ECO:0000256" key="2">
    <source>
        <dbReference type="ARBA" id="ARBA00008300"/>
    </source>
</evidence>
<evidence type="ECO:0000256" key="1">
    <source>
        <dbReference type="ARBA" id="ARBA00004502"/>
    </source>
</evidence>
<dbReference type="SUPFAM" id="SSF53474">
    <property type="entry name" value="alpha/beta-Hydrolases"/>
    <property type="match status" value="1"/>
</dbReference>
<keyword evidence="4" id="KW-0378">Hydrolase</keyword>
<dbReference type="InterPro" id="IPR029058">
    <property type="entry name" value="AB_hydrolase_fold"/>
</dbReference>
<keyword evidence="6" id="KW-1185">Reference proteome</keyword>
<evidence type="ECO:0000313" key="5">
    <source>
        <dbReference type="EMBL" id="KAF2265457.1"/>
    </source>
</evidence>
<dbReference type="EMBL" id="ML986605">
    <property type="protein sequence ID" value="KAF2265457.1"/>
    <property type="molecule type" value="Genomic_DNA"/>
</dbReference>
<comment type="caution">
    <text evidence="5">The sequence shown here is derived from an EMBL/GenBank/DDBJ whole genome shotgun (WGS) entry which is preliminary data.</text>
</comment>
<dbReference type="InterPro" id="IPR019363">
    <property type="entry name" value="LDAH"/>
</dbReference>
<name>A0A9P4KCW3_9PLEO</name>
<dbReference type="GO" id="GO:0019915">
    <property type="term" value="P:lipid storage"/>
    <property type="evidence" value="ECO:0007669"/>
    <property type="project" value="InterPro"/>
</dbReference>
<comment type="similarity">
    <text evidence="2">Belongs to the AB hydrolase superfamily. LDAH family.</text>
</comment>
<evidence type="ECO:0000313" key="6">
    <source>
        <dbReference type="Proteomes" id="UP000800093"/>
    </source>
</evidence>